<dbReference type="InterPro" id="IPR000608">
    <property type="entry name" value="UBC"/>
</dbReference>
<dbReference type="PANTHER" id="PTHR45750:SF3">
    <property type="entry name" value="HISTONE ACETYLTRANSFERASE"/>
    <property type="match status" value="1"/>
</dbReference>
<feature type="compositionally biased region" description="Polar residues" evidence="18">
    <location>
        <begin position="230"/>
        <end position="239"/>
    </location>
</feature>
<keyword evidence="5" id="KW-0808">Transferase</keyword>
<dbReference type="CDD" id="cd23794">
    <property type="entry name" value="UBCc_UBE2F_UBE2M"/>
    <property type="match status" value="1"/>
</dbReference>
<feature type="compositionally biased region" description="Basic and acidic residues" evidence="18">
    <location>
        <begin position="242"/>
        <end position="262"/>
    </location>
</feature>
<name>A0A9Q0RDQ6_ANAIG</name>
<keyword evidence="14" id="KW-0539">Nucleus</keyword>
<feature type="active site" description="Glycyl thioester intermediate" evidence="17">
    <location>
        <position position="106"/>
    </location>
</feature>
<dbReference type="AlphaFoldDB" id="A0A9Q0RDQ6"/>
<dbReference type="PANTHER" id="PTHR45750">
    <property type="entry name" value="GH11602P"/>
    <property type="match status" value="1"/>
</dbReference>
<dbReference type="Pfam" id="PF00179">
    <property type="entry name" value="UQ_con"/>
    <property type="match status" value="1"/>
</dbReference>
<dbReference type="InterPro" id="IPR016181">
    <property type="entry name" value="Acyl_CoA_acyltransferase"/>
</dbReference>
<evidence type="ECO:0000256" key="8">
    <source>
        <dbReference type="ARBA" id="ARBA00022840"/>
    </source>
</evidence>
<dbReference type="OrthoDB" id="1937912at2759"/>
<keyword evidence="12" id="KW-0010">Activator</keyword>
<feature type="domain" description="N-acetyltransferase" evidence="21">
    <location>
        <begin position="309"/>
        <end position="463"/>
    </location>
</feature>
<keyword evidence="11 16" id="KW-0103">Bromodomain</keyword>
<evidence type="ECO:0000256" key="13">
    <source>
        <dbReference type="ARBA" id="ARBA00023163"/>
    </source>
</evidence>
<dbReference type="Gene3D" id="1.20.920.10">
    <property type="entry name" value="Bromodomain-like"/>
    <property type="match status" value="1"/>
</dbReference>
<evidence type="ECO:0000259" key="21">
    <source>
        <dbReference type="PROSITE" id="PS51186"/>
    </source>
</evidence>
<protein>
    <recommendedName>
        <fullName evidence="4">histone acetyltransferase</fullName>
        <ecNumber evidence="4">2.3.1.48</ecNumber>
    </recommendedName>
</protein>
<feature type="domain" description="UBC core" evidence="20">
    <location>
        <begin position="24"/>
        <end position="168"/>
    </location>
</feature>
<dbReference type="InterPro" id="IPR037800">
    <property type="entry name" value="GCN5"/>
</dbReference>
<evidence type="ECO:0000256" key="16">
    <source>
        <dbReference type="PROSITE-ProRule" id="PRU00035"/>
    </source>
</evidence>
<dbReference type="CDD" id="cd04301">
    <property type="entry name" value="NAT_SF"/>
    <property type="match status" value="1"/>
</dbReference>
<feature type="region of interest" description="Disordered" evidence="18">
    <location>
        <begin position="162"/>
        <end position="262"/>
    </location>
</feature>
<dbReference type="PROSITE" id="PS50127">
    <property type="entry name" value="UBC_2"/>
    <property type="match status" value="1"/>
</dbReference>
<keyword evidence="10" id="KW-0805">Transcription regulation</keyword>
<evidence type="ECO:0000313" key="22">
    <source>
        <dbReference type="EMBL" id="KAJ5075823.1"/>
    </source>
</evidence>
<dbReference type="PROSITE" id="PS50014">
    <property type="entry name" value="BROMODOMAIN_2"/>
    <property type="match status" value="1"/>
</dbReference>
<evidence type="ECO:0000256" key="12">
    <source>
        <dbReference type="ARBA" id="ARBA00023159"/>
    </source>
</evidence>
<feature type="domain" description="Bromo" evidence="19">
    <location>
        <begin position="538"/>
        <end position="608"/>
    </location>
</feature>
<dbReference type="InterPro" id="IPR016135">
    <property type="entry name" value="UBQ-conjugating_enzyme/RWD"/>
</dbReference>
<keyword evidence="9" id="KW-0156">Chromatin regulator</keyword>
<evidence type="ECO:0000256" key="11">
    <source>
        <dbReference type="ARBA" id="ARBA00023117"/>
    </source>
</evidence>
<keyword evidence="7" id="KW-0833">Ubl conjugation pathway</keyword>
<evidence type="ECO:0000256" key="18">
    <source>
        <dbReference type="SAM" id="MobiDB-lite"/>
    </source>
</evidence>
<dbReference type="GO" id="GO:0000123">
    <property type="term" value="C:histone acetyltransferase complex"/>
    <property type="evidence" value="ECO:0007669"/>
    <property type="project" value="TreeGrafter"/>
</dbReference>
<evidence type="ECO:0000313" key="23">
    <source>
        <dbReference type="Proteomes" id="UP001149090"/>
    </source>
</evidence>
<evidence type="ECO:0000256" key="9">
    <source>
        <dbReference type="ARBA" id="ARBA00022853"/>
    </source>
</evidence>
<evidence type="ECO:0000256" key="3">
    <source>
        <dbReference type="ARBA" id="ARBA00008607"/>
    </source>
</evidence>
<dbReference type="GO" id="GO:0005634">
    <property type="term" value="C:nucleus"/>
    <property type="evidence" value="ECO:0007669"/>
    <property type="project" value="UniProtKB-SubCell"/>
</dbReference>
<keyword evidence="23" id="KW-1185">Reference proteome</keyword>
<keyword evidence="15" id="KW-0012">Acyltransferase</keyword>
<sequence>MFKLFTLKNTTNTGGGQTGHRVHPGELRVQKDLDTLELPPSTTIEYPDKNDVLNFKITMKPQEGIYKNGAFTFSFKIPTDYPHIAPKVLCETKIYHPNIDTEGNICLNILRDEWKPILTLNSIVYGLQFLFLEPNPDDPLNKEAAELFRKDKYQFEQKVKRTMRGDCENESSDSNFLPENQEDSTEKQAKIKRTRQRKSAFSQPNLGTEQNLLNSDEMESDSFIEKETTSDNSSVASPTNKNLDKQKNKKEKEKEKEKEKYENIDESMKLDIPEGFPQLDPSLLNYQKVYKIKDMDNHEITLQVKAISNNGKSRTLKELIDLKNVFSNQLPKMPKPYIARVIMNYPHISIVLLKGDGWDKPPETVIGGIAFRPFFERKFIEIVFCAVSSDHQVRGNGRRLMNHFQDYAQKVLGIFHVLTYADNDAIGYFKKMGFNRKISLDIQVWKGFIKDYEGGTLMHCMISPKINYLDLNKIIAAQKNHLQNILQARFKDLELYQNSNFPNSDIQGIDKKEKLKLEKRKEQNEMNKKYIEIVTTLTKHKSAWPFLKPVDLNDAPDYYEVIKKPMDLDTIMKKIIRYRYINKKMFFSDLDAIFSNCKKYNAKETTFYKCGEELQQLYDKLKF</sequence>
<dbReference type="SMART" id="SM00297">
    <property type="entry name" value="BROMO"/>
    <property type="match status" value="1"/>
</dbReference>
<dbReference type="InterPro" id="IPR036427">
    <property type="entry name" value="Bromodomain-like_sf"/>
</dbReference>
<evidence type="ECO:0000259" key="19">
    <source>
        <dbReference type="PROSITE" id="PS50014"/>
    </source>
</evidence>
<comment type="similarity">
    <text evidence="3">Belongs to the acetyltransferase family. GCN5 subfamily.</text>
</comment>
<evidence type="ECO:0000256" key="10">
    <source>
        <dbReference type="ARBA" id="ARBA00023015"/>
    </source>
</evidence>
<evidence type="ECO:0000256" key="2">
    <source>
        <dbReference type="ARBA" id="ARBA00005032"/>
    </source>
</evidence>
<dbReference type="GO" id="GO:0045944">
    <property type="term" value="P:positive regulation of transcription by RNA polymerase II"/>
    <property type="evidence" value="ECO:0007669"/>
    <property type="project" value="TreeGrafter"/>
</dbReference>
<dbReference type="Pfam" id="PF00583">
    <property type="entry name" value="Acetyltransf_1"/>
    <property type="match status" value="1"/>
</dbReference>
<evidence type="ECO:0000256" key="4">
    <source>
        <dbReference type="ARBA" id="ARBA00013184"/>
    </source>
</evidence>
<feature type="compositionally biased region" description="Polar residues" evidence="18">
    <location>
        <begin position="199"/>
        <end position="214"/>
    </location>
</feature>
<dbReference type="PROSITE" id="PS00633">
    <property type="entry name" value="BROMODOMAIN_1"/>
    <property type="match status" value="1"/>
</dbReference>
<dbReference type="InterPro" id="IPR000182">
    <property type="entry name" value="GNAT_dom"/>
</dbReference>
<evidence type="ECO:0000256" key="5">
    <source>
        <dbReference type="ARBA" id="ARBA00022679"/>
    </source>
</evidence>
<evidence type="ECO:0000256" key="14">
    <source>
        <dbReference type="ARBA" id="ARBA00023242"/>
    </source>
</evidence>
<dbReference type="SUPFAM" id="SSF47370">
    <property type="entry name" value="Bromodomain"/>
    <property type="match status" value="1"/>
</dbReference>
<dbReference type="PROSITE" id="PS51186">
    <property type="entry name" value="GNAT"/>
    <property type="match status" value="1"/>
</dbReference>
<dbReference type="SUPFAM" id="SSF54495">
    <property type="entry name" value="UBC-like"/>
    <property type="match status" value="1"/>
</dbReference>
<dbReference type="Gene3D" id="3.10.110.10">
    <property type="entry name" value="Ubiquitin Conjugating Enzyme"/>
    <property type="match status" value="1"/>
</dbReference>
<reference evidence="22" key="1">
    <citation type="submission" date="2022-10" db="EMBL/GenBank/DDBJ databases">
        <title>Novel sulphate-reducing endosymbionts in the free-living metamonad Anaeramoeba.</title>
        <authorList>
            <person name="Jerlstrom-Hultqvist J."/>
            <person name="Cepicka I."/>
            <person name="Gallot-Lavallee L."/>
            <person name="Salas-Leiva D."/>
            <person name="Curtis B.A."/>
            <person name="Zahonova K."/>
            <person name="Pipaliya S."/>
            <person name="Dacks J."/>
            <person name="Roger A.J."/>
        </authorList>
    </citation>
    <scope>NUCLEOTIDE SEQUENCE</scope>
    <source>
        <strain evidence="22">BMAN</strain>
    </source>
</reference>
<dbReference type="EMBL" id="JAPDFW010000063">
    <property type="protein sequence ID" value="KAJ5075823.1"/>
    <property type="molecule type" value="Genomic_DNA"/>
</dbReference>
<dbReference type="SMART" id="SM00212">
    <property type="entry name" value="UBCc"/>
    <property type="match status" value="1"/>
</dbReference>
<evidence type="ECO:0000256" key="17">
    <source>
        <dbReference type="PROSITE-ProRule" id="PRU10133"/>
    </source>
</evidence>
<dbReference type="InterPro" id="IPR001487">
    <property type="entry name" value="Bromodomain"/>
</dbReference>
<dbReference type="Pfam" id="PF00439">
    <property type="entry name" value="Bromodomain"/>
    <property type="match status" value="1"/>
</dbReference>
<evidence type="ECO:0000256" key="15">
    <source>
        <dbReference type="ARBA" id="ARBA00023315"/>
    </source>
</evidence>
<keyword evidence="13" id="KW-0804">Transcription</keyword>
<evidence type="ECO:0000256" key="1">
    <source>
        <dbReference type="ARBA" id="ARBA00004123"/>
    </source>
</evidence>
<comment type="caution">
    <text evidence="22">The sequence shown here is derived from an EMBL/GenBank/DDBJ whole genome shotgun (WGS) entry which is preliminary data.</text>
</comment>
<evidence type="ECO:0000256" key="6">
    <source>
        <dbReference type="ARBA" id="ARBA00022741"/>
    </source>
</evidence>
<dbReference type="InterPro" id="IPR018359">
    <property type="entry name" value="Bromodomain_CS"/>
</dbReference>
<keyword evidence="8" id="KW-0067">ATP-binding</keyword>
<accession>A0A9Q0RDQ6</accession>
<dbReference type="FunFam" id="3.10.110.10:FF:000005">
    <property type="entry name" value="NEDD8-conjugating enzyme Ubc12"/>
    <property type="match status" value="1"/>
</dbReference>
<dbReference type="GO" id="GO:0019788">
    <property type="term" value="F:NEDD8 transferase activity"/>
    <property type="evidence" value="ECO:0007669"/>
    <property type="project" value="UniProtKB-ARBA"/>
</dbReference>
<dbReference type="Proteomes" id="UP001149090">
    <property type="component" value="Unassembled WGS sequence"/>
</dbReference>
<comment type="pathway">
    <text evidence="2">Protein modification; protein neddylation.</text>
</comment>
<dbReference type="GO" id="GO:0005524">
    <property type="term" value="F:ATP binding"/>
    <property type="evidence" value="ECO:0007669"/>
    <property type="project" value="UniProtKB-KW"/>
</dbReference>
<comment type="subcellular location">
    <subcellularLocation>
        <location evidence="1">Nucleus</location>
    </subcellularLocation>
</comment>
<dbReference type="EC" id="2.3.1.48" evidence="4"/>
<dbReference type="PROSITE" id="PS00183">
    <property type="entry name" value="UBC_1"/>
    <property type="match status" value="1"/>
</dbReference>
<dbReference type="SUPFAM" id="SSF55729">
    <property type="entry name" value="Acyl-CoA N-acyltransferases (Nat)"/>
    <property type="match status" value="1"/>
</dbReference>
<evidence type="ECO:0000259" key="20">
    <source>
        <dbReference type="PROSITE" id="PS50127"/>
    </source>
</evidence>
<keyword evidence="6" id="KW-0547">Nucleotide-binding</keyword>
<proteinExistence type="inferred from homology"/>
<dbReference type="GO" id="GO:0010484">
    <property type="term" value="F:histone H3 acetyltransferase activity"/>
    <property type="evidence" value="ECO:0007669"/>
    <property type="project" value="TreeGrafter"/>
</dbReference>
<dbReference type="PRINTS" id="PR00503">
    <property type="entry name" value="BROMODOMAIN"/>
</dbReference>
<evidence type="ECO:0000256" key="7">
    <source>
        <dbReference type="ARBA" id="ARBA00022786"/>
    </source>
</evidence>
<dbReference type="Gene3D" id="3.40.630.30">
    <property type="match status" value="1"/>
</dbReference>
<gene>
    <name evidence="22" type="ORF">M0811_06685</name>
</gene>
<dbReference type="InterPro" id="IPR023313">
    <property type="entry name" value="UBQ-conjugating_AS"/>
</dbReference>
<organism evidence="22 23">
    <name type="scientific">Anaeramoeba ignava</name>
    <name type="common">Anaerobic marine amoeba</name>
    <dbReference type="NCBI Taxonomy" id="1746090"/>
    <lineage>
        <taxon>Eukaryota</taxon>
        <taxon>Metamonada</taxon>
        <taxon>Anaeramoebidae</taxon>
        <taxon>Anaeramoeba</taxon>
    </lineage>
</organism>